<dbReference type="STRING" id="180088.A0A1J8Q273"/>
<keyword evidence="2" id="KW-1185">Reference proteome</keyword>
<evidence type="ECO:0000313" key="1">
    <source>
        <dbReference type="EMBL" id="OJA07825.1"/>
    </source>
</evidence>
<accession>A0A1J8Q273</accession>
<evidence type="ECO:0000313" key="2">
    <source>
        <dbReference type="Proteomes" id="UP000183567"/>
    </source>
</evidence>
<sequence length="126" mass="14367">MICNFTSHMEVISFSNLDSPRLAIDNHTDATYLPEGPNTVHQAFEVMHSASWRENYPGETRIILDYSALISFYDTDLVPSLVPRRVGLERWDHRVAGISPEDIERVEDRLAQVLERPQVTASAAWI</sequence>
<dbReference type="PANTHER" id="PTHR35204:SF1">
    <property type="entry name" value="ENTEROTOXIN"/>
    <property type="match status" value="1"/>
</dbReference>
<name>A0A1J8Q273_9AGAM</name>
<proteinExistence type="predicted"/>
<dbReference type="EMBL" id="LVVM01006537">
    <property type="protein sequence ID" value="OJA07825.1"/>
    <property type="molecule type" value="Genomic_DNA"/>
</dbReference>
<dbReference type="AlphaFoldDB" id="A0A1J8Q273"/>
<dbReference type="PANTHER" id="PTHR35204">
    <property type="entry name" value="YALI0A21131P"/>
    <property type="match status" value="1"/>
</dbReference>
<comment type="caution">
    <text evidence="1">The sequence shown here is derived from an EMBL/GenBank/DDBJ whole genome shotgun (WGS) entry which is preliminary data.</text>
</comment>
<protein>
    <submittedName>
        <fullName evidence="1">Uncharacterized protein</fullName>
    </submittedName>
</protein>
<dbReference type="OrthoDB" id="2652622at2759"/>
<gene>
    <name evidence="1" type="ORF">AZE42_10705</name>
</gene>
<dbReference type="Proteomes" id="UP000183567">
    <property type="component" value="Unassembled WGS sequence"/>
</dbReference>
<reference evidence="1 2" key="1">
    <citation type="submission" date="2016-03" db="EMBL/GenBank/DDBJ databases">
        <title>Comparative genomics of the ectomycorrhizal sister species Rhizopogon vinicolor and Rhizopogon vesiculosus (Basidiomycota: Boletales) reveals a divergence of the mating type B locus.</title>
        <authorList>
            <person name="Mujic A.B."/>
            <person name="Kuo A."/>
            <person name="Tritt A."/>
            <person name="Lipzen A."/>
            <person name="Chen C."/>
            <person name="Johnson J."/>
            <person name="Sharma A."/>
            <person name="Barry K."/>
            <person name="Grigoriev I.V."/>
            <person name="Spatafora J.W."/>
        </authorList>
    </citation>
    <scope>NUCLEOTIDE SEQUENCE [LARGE SCALE GENOMIC DNA]</scope>
    <source>
        <strain evidence="1 2">AM-OR11-056</strain>
    </source>
</reference>
<organism evidence="1 2">
    <name type="scientific">Rhizopogon vesiculosus</name>
    <dbReference type="NCBI Taxonomy" id="180088"/>
    <lineage>
        <taxon>Eukaryota</taxon>
        <taxon>Fungi</taxon>
        <taxon>Dikarya</taxon>
        <taxon>Basidiomycota</taxon>
        <taxon>Agaricomycotina</taxon>
        <taxon>Agaricomycetes</taxon>
        <taxon>Agaricomycetidae</taxon>
        <taxon>Boletales</taxon>
        <taxon>Suillineae</taxon>
        <taxon>Rhizopogonaceae</taxon>
        <taxon>Rhizopogon</taxon>
    </lineage>
</organism>
<dbReference type="InterPro" id="IPR038921">
    <property type="entry name" value="YOR389W-like"/>
</dbReference>